<reference evidence="6" key="1">
    <citation type="journal article" date="2020" name="Nature">
        <title>Giant virus diversity and host interactions through global metagenomics.</title>
        <authorList>
            <person name="Schulz F."/>
            <person name="Roux S."/>
            <person name="Paez-Espino D."/>
            <person name="Jungbluth S."/>
            <person name="Walsh D.A."/>
            <person name="Denef V.J."/>
            <person name="McMahon K.D."/>
            <person name="Konstantinidis K.T."/>
            <person name="Eloe-Fadrosh E.A."/>
            <person name="Kyrpides N.C."/>
            <person name="Woyke T."/>
        </authorList>
    </citation>
    <scope>NUCLEOTIDE SEQUENCE</scope>
    <source>
        <strain evidence="6">GVMAG-M-3300023179-27</strain>
    </source>
</reference>
<dbReference type="GO" id="GO:0006493">
    <property type="term" value="P:protein O-linked glycosylation"/>
    <property type="evidence" value="ECO:0007669"/>
    <property type="project" value="TreeGrafter"/>
</dbReference>
<name>A0A6C0EAL5_9ZZZZ</name>
<dbReference type="InterPro" id="IPR029489">
    <property type="entry name" value="OGT/SEC/SPY_C"/>
</dbReference>
<feature type="domain" description="O-GlcNAc transferase C-terminal" evidence="5">
    <location>
        <begin position="448"/>
        <end position="602"/>
    </location>
</feature>
<keyword evidence="4" id="KW-0802">TPR repeat</keyword>
<dbReference type="InterPro" id="IPR011990">
    <property type="entry name" value="TPR-like_helical_dom_sf"/>
</dbReference>
<dbReference type="Gene3D" id="3.40.50.2000">
    <property type="entry name" value="Glycogen Phosphorylase B"/>
    <property type="match status" value="1"/>
</dbReference>
<proteinExistence type="predicted"/>
<dbReference type="AlphaFoldDB" id="A0A6C0EAL5"/>
<evidence type="ECO:0000256" key="4">
    <source>
        <dbReference type="ARBA" id="ARBA00022803"/>
    </source>
</evidence>
<dbReference type="PANTHER" id="PTHR44998:SF1">
    <property type="entry name" value="UDP-N-ACETYLGLUCOSAMINE--PEPTIDE N-ACETYLGLUCOSAMINYLTRANSFERASE 110 KDA SUBUNIT"/>
    <property type="match status" value="1"/>
</dbReference>
<organism evidence="6">
    <name type="scientific">viral metagenome</name>
    <dbReference type="NCBI Taxonomy" id="1070528"/>
    <lineage>
        <taxon>unclassified sequences</taxon>
        <taxon>metagenomes</taxon>
        <taxon>organismal metagenomes</taxon>
    </lineage>
</organism>
<keyword evidence="3" id="KW-0677">Repeat</keyword>
<evidence type="ECO:0000256" key="1">
    <source>
        <dbReference type="ARBA" id="ARBA00004922"/>
    </source>
</evidence>
<comment type="pathway">
    <text evidence="1">Protein modification; protein glycosylation.</text>
</comment>
<dbReference type="Pfam" id="PF13844">
    <property type="entry name" value="Glyco_transf_41"/>
    <property type="match status" value="2"/>
</dbReference>
<dbReference type="EMBL" id="MN739776">
    <property type="protein sequence ID" value="QHT25898.1"/>
    <property type="molecule type" value="Genomic_DNA"/>
</dbReference>
<evidence type="ECO:0000256" key="3">
    <source>
        <dbReference type="ARBA" id="ARBA00022737"/>
    </source>
</evidence>
<feature type="domain" description="O-GlcNAc transferase C-terminal" evidence="5">
    <location>
        <begin position="247"/>
        <end position="435"/>
    </location>
</feature>
<dbReference type="GO" id="GO:0016757">
    <property type="term" value="F:glycosyltransferase activity"/>
    <property type="evidence" value="ECO:0007669"/>
    <property type="project" value="TreeGrafter"/>
</dbReference>
<keyword evidence="2" id="KW-0808">Transferase</keyword>
<sequence length="628" mass="73514">METLQKFVNTKDYVGFENYIKTLDKTSEFYYYAYGIYYYLKGEFIKAHDYFVICTKKNKENLEYKGKLIEVNYKLKKYDDVIKLCKEYLEKQESNMSVMFALAEVYNLKMSYRQAYEFFLKCLNANHNRLQCTEKLVHLCHNLGYTDQLHKFCKDFINLTDDIEREYIYRIVDMLTINPKMTSIEQILADRTTFANNLDKLLKMEIKISNADYLISPWSLKLGFPLSYHHINNRDILMKLSKLYRQICPEINYIAEHCKEYKKHDGKIRVGFISSFFRDHSVAKDRRGVMRLLDRNKFDVFVIFVSQTDDTIAKEIWNYGNAVLLDPSLKKGKTQIESLKLDILVFPEIGMNMSTYLYSHMRLAPIQINAWGHSDTSGVDTVDYYMSSKLYEVDDYEIAKTHYSEKLICLDSLCTYYVNPVKFLKEHPKQNPNITSVLANKNIYVCCGSLIKFHPIMDDIFTKILDKDKNAIILMINDGINREHVENRLKLKLNSKDDISRTAFIMASYDPDFFTSILLSGKVILDTYPFGGCNSSLEAFAIGKPVVTLPGEFINGRFTYGFYKKMGIYNLIAKDIDDYVDIAYKLANDEEYNSNISKEILEKSPCLFEDMDSVYEWNSKLEELYISL</sequence>
<dbReference type="Gene3D" id="1.25.40.10">
    <property type="entry name" value="Tetratricopeptide repeat domain"/>
    <property type="match status" value="1"/>
</dbReference>
<dbReference type="SUPFAM" id="SSF48452">
    <property type="entry name" value="TPR-like"/>
    <property type="match status" value="1"/>
</dbReference>
<dbReference type="PANTHER" id="PTHR44998">
    <property type="match status" value="1"/>
</dbReference>
<protein>
    <recommendedName>
        <fullName evidence="5">O-GlcNAc transferase C-terminal domain-containing protein</fullName>
    </recommendedName>
</protein>
<accession>A0A6C0EAL5</accession>
<evidence type="ECO:0000256" key="2">
    <source>
        <dbReference type="ARBA" id="ARBA00022679"/>
    </source>
</evidence>
<evidence type="ECO:0000259" key="5">
    <source>
        <dbReference type="Pfam" id="PF13844"/>
    </source>
</evidence>
<dbReference type="Gene3D" id="3.40.50.11380">
    <property type="match status" value="1"/>
</dbReference>
<evidence type="ECO:0000313" key="6">
    <source>
        <dbReference type="EMBL" id="QHT25898.1"/>
    </source>
</evidence>